<evidence type="ECO:0008006" key="3">
    <source>
        <dbReference type="Google" id="ProtNLM"/>
    </source>
</evidence>
<dbReference type="GO" id="GO:0016706">
    <property type="term" value="F:2-oxoglutarate-dependent dioxygenase activity"/>
    <property type="evidence" value="ECO:0007669"/>
    <property type="project" value="UniProtKB-ARBA"/>
</dbReference>
<dbReference type="OrthoDB" id="9798771at2"/>
<dbReference type="Proteomes" id="UP000095463">
    <property type="component" value="Unassembled WGS sequence"/>
</dbReference>
<name>A0A1E5XNI0_9HYPH</name>
<dbReference type="RefSeq" id="WP_069910644.1">
    <property type="nucleotide sequence ID" value="NZ_LAJE02000230.1"/>
</dbReference>
<proteinExistence type="predicted"/>
<dbReference type="InterPro" id="IPR008775">
    <property type="entry name" value="Phytyl_CoA_dOase-like"/>
</dbReference>
<sequence>MPHKLQVLTPEQAQYFVEKGYVLVKGCLDPELAEKWTAEAYTRLGYDPIDRSTWTKEIVWMDRNHVAAIKDLSPKAWGALCDVTGGEDRIDHKVMEIESQHFTTIDSTEWSDAFIVNFRRGADKPWMKPSPEAGGWHKDGSFFRHFLDSREQGLLTVVYWSNVGHKGGGTFIAPDSIKHVARYLADHPEGVDPSFDFGHLIDKCEEFVEVTGEVGDFIILHPYMLHASSNNHSPNVRFMTNPPVVLKDPMNFNREDPAEFSLIERATLHGLGLDRYDFRPTGPRDEQWKVIG</sequence>
<dbReference type="Pfam" id="PF05721">
    <property type="entry name" value="PhyH"/>
    <property type="match status" value="1"/>
</dbReference>
<protein>
    <recommendedName>
        <fullName evidence="3">Phytanoyl-CoA dioxygenase</fullName>
    </recommendedName>
</protein>
<dbReference type="AlphaFoldDB" id="A0A1E5XNI0"/>
<dbReference type="SUPFAM" id="SSF51197">
    <property type="entry name" value="Clavaminate synthase-like"/>
    <property type="match status" value="1"/>
</dbReference>
<comment type="caution">
    <text evidence="1">The sequence shown here is derived from an EMBL/GenBank/DDBJ whole genome shotgun (WGS) entry which is preliminary data.</text>
</comment>
<gene>
    <name evidence="1" type="ORF">VW23_022840</name>
</gene>
<dbReference type="EMBL" id="LAJE02000230">
    <property type="protein sequence ID" value="OEO30131.1"/>
    <property type="molecule type" value="Genomic_DNA"/>
</dbReference>
<organism evidence="1 2">
    <name type="scientific">Devosia insulae DS-56</name>
    <dbReference type="NCBI Taxonomy" id="1116389"/>
    <lineage>
        <taxon>Bacteria</taxon>
        <taxon>Pseudomonadati</taxon>
        <taxon>Pseudomonadota</taxon>
        <taxon>Alphaproteobacteria</taxon>
        <taxon>Hyphomicrobiales</taxon>
        <taxon>Devosiaceae</taxon>
        <taxon>Devosia</taxon>
    </lineage>
</organism>
<dbReference type="Gene3D" id="2.60.120.620">
    <property type="entry name" value="q2cbj1_9rhob like domain"/>
    <property type="match status" value="1"/>
</dbReference>
<reference evidence="1 2" key="1">
    <citation type="journal article" date="2015" name="Genome Announc.">
        <title>Genome Assemblies of Three Soil-Associated Devosia species: D. insulae, D. limi, and D. soli.</title>
        <authorList>
            <person name="Hassan Y.I."/>
            <person name="Lepp D."/>
            <person name="Zhou T."/>
        </authorList>
    </citation>
    <scope>NUCLEOTIDE SEQUENCE [LARGE SCALE GENOMIC DNA]</scope>
    <source>
        <strain evidence="1 2">DS-56</strain>
    </source>
</reference>
<evidence type="ECO:0000313" key="1">
    <source>
        <dbReference type="EMBL" id="OEO30131.1"/>
    </source>
</evidence>
<accession>A0A1E5XNI0</accession>
<evidence type="ECO:0000313" key="2">
    <source>
        <dbReference type="Proteomes" id="UP000095463"/>
    </source>
</evidence>
<keyword evidence="2" id="KW-1185">Reference proteome</keyword>